<keyword evidence="7" id="KW-1005">Bacterial flagellum biogenesis</keyword>
<feature type="coiled-coil region" evidence="11">
    <location>
        <begin position="11"/>
        <end position="45"/>
    </location>
</feature>
<protein>
    <recommendedName>
        <fullName evidence="3">Flagellar FliJ protein</fullName>
    </recommendedName>
</protein>
<evidence type="ECO:0000256" key="8">
    <source>
        <dbReference type="ARBA" id="ARBA00022927"/>
    </source>
</evidence>
<dbReference type="NCBIfam" id="TIGR02473">
    <property type="entry name" value="flagell_FliJ"/>
    <property type="match status" value="1"/>
</dbReference>
<dbReference type="InterPro" id="IPR053716">
    <property type="entry name" value="Flag_assembly_chemotaxis_eff"/>
</dbReference>
<keyword evidence="11" id="KW-0175">Coiled coil</keyword>
<organism evidence="12 13">
    <name type="scientific">Parashewanella spongiae</name>
    <dbReference type="NCBI Taxonomy" id="342950"/>
    <lineage>
        <taxon>Bacteria</taxon>
        <taxon>Pseudomonadati</taxon>
        <taxon>Pseudomonadota</taxon>
        <taxon>Gammaproteobacteria</taxon>
        <taxon>Alteromonadales</taxon>
        <taxon>Shewanellaceae</taxon>
        <taxon>Parashewanella</taxon>
    </lineage>
</organism>
<keyword evidence="10" id="KW-1006">Bacterial flagellum protein export</keyword>
<dbReference type="PIRSF" id="PIRSF019404">
    <property type="entry name" value="FliJ"/>
    <property type="match status" value="1"/>
</dbReference>
<proteinExistence type="inferred from homology"/>
<evidence type="ECO:0000256" key="10">
    <source>
        <dbReference type="ARBA" id="ARBA00023225"/>
    </source>
</evidence>
<comment type="caution">
    <text evidence="12">The sequence shown here is derived from an EMBL/GenBank/DDBJ whole genome shotgun (WGS) entry which is preliminary data.</text>
</comment>
<dbReference type="PANTHER" id="PTHR38786:SF1">
    <property type="entry name" value="FLAGELLAR FLIJ PROTEIN"/>
    <property type="match status" value="1"/>
</dbReference>
<keyword evidence="5" id="KW-1003">Cell membrane</keyword>
<keyword evidence="9" id="KW-0472">Membrane</keyword>
<dbReference type="GO" id="GO:0005886">
    <property type="term" value="C:plasma membrane"/>
    <property type="evidence" value="ECO:0007669"/>
    <property type="project" value="UniProtKB-SubCell"/>
</dbReference>
<dbReference type="RefSeq" id="WP_121851668.1">
    <property type="nucleotide sequence ID" value="NZ_CP037952.1"/>
</dbReference>
<sequence length="149" mass="17479">MVKKDPLQLVLQLAKDAEEQASLQLRSAKSEHQKARQQLDSLNNYRLEYMQQMSGKVGSNLSASQYHQFHRFVGQIDQAVGQQVEAVKKAEQQQGYRQQYWMEKQQKRKAVEMLLEKKAVKQQVTEAKSEQKLIDEFAIQQLFRNKKVR</sequence>
<gene>
    <name evidence="12" type="primary">fliJ</name>
    <name evidence="12" type="ORF">D5R81_00350</name>
</gene>
<dbReference type="GO" id="GO:0015031">
    <property type="term" value="P:protein transport"/>
    <property type="evidence" value="ECO:0007669"/>
    <property type="project" value="UniProtKB-KW"/>
</dbReference>
<dbReference type="PANTHER" id="PTHR38786">
    <property type="entry name" value="FLAGELLAR FLIJ PROTEIN"/>
    <property type="match status" value="1"/>
</dbReference>
<dbReference type="GO" id="GO:0003774">
    <property type="term" value="F:cytoskeletal motor activity"/>
    <property type="evidence" value="ECO:0007669"/>
    <property type="project" value="InterPro"/>
</dbReference>
<dbReference type="AlphaFoldDB" id="A0A3A6U2A2"/>
<evidence type="ECO:0000256" key="7">
    <source>
        <dbReference type="ARBA" id="ARBA00022795"/>
    </source>
</evidence>
<evidence type="ECO:0000256" key="9">
    <source>
        <dbReference type="ARBA" id="ARBA00023136"/>
    </source>
</evidence>
<dbReference type="Gene3D" id="1.10.287.1700">
    <property type="match status" value="1"/>
</dbReference>
<dbReference type="Proteomes" id="UP000273022">
    <property type="component" value="Unassembled WGS sequence"/>
</dbReference>
<reference evidence="12 13" key="1">
    <citation type="submission" date="2018-09" db="EMBL/GenBank/DDBJ databases">
        <title>Phylogeny of the Shewanellaceae, and recommendation for two new genera, Pseudoshewanella and Parashewanella.</title>
        <authorList>
            <person name="Wang G."/>
        </authorList>
    </citation>
    <scope>NUCLEOTIDE SEQUENCE [LARGE SCALE GENOMIC DNA]</scope>
    <source>
        <strain evidence="12 13">KCTC 22492</strain>
    </source>
</reference>
<keyword evidence="8" id="KW-0653">Protein transport</keyword>
<evidence type="ECO:0000256" key="1">
    <source>
        <dbReference type="ARBA" id="ARBA00004413"/>
    </source>
</evidence>
<accession>A0A3A6U2A2</accession>
<dbReference type="GO" id="GO:0009288">
    <property type="term" value="C:bacterial-type flagellum"/>
    <property type="evidence" value="ECO:0007669"/>
    <property type="project" value="InterPro"/>
</dbReference>
<evidence type="ECO:0000256" key="2">
    <source>
        <dbReference type="ARBA" id="ARBA00010004"/>
    </source>
</evidence>
<evidence type="ECO:0000256" key="4">
    <source>
        <dbReference type="ARBA" id="ARBA00022448"/>
    </source>
</evidence>
<evidence type="ECO:0000313" key="12">
    <source>
        <dbReference type="EMBL" id="RJY19588.1"/>
    </source>
</evidence>
<evidence type="ECO:0000256" key="5">
    <source>
        <dbReference type="ARBA" id="ARBA00022475"/>
    </source>
</evidence>
<evidence type="ECO:0000313" key="13">
    <source>
        <dbReference type="Proteomes" id="UP000273022"/>
    </source>
</evidence>
<dbReference type="EMBL" id="QYYH01000001">
    <property type="protein sequence ID" value="RJY19588.1"/>
    <property type="molecule type" value="Genomic_DNA"/>
</dbReference>
<dbReference type="GO" id="GO:0006935">
    <property type="term" value="P:chemotaxis"/>
    <property type="evidence" value="ECO:0007669"/>
    <property type="project" value="UniProtKB-KW"/>
</dbReference>
<keyword evidence="12" id="KW-0966">Cell projection</keyword>
<comment type="similarity">
    <text evidence="2">Belongs to the FliJ family.</text>
</comment>
<name>A0A3A6U2A2_9GAMM</name>
<evidence type="ECO:0000256" key="11">
    <source>
        <dbReference type="SAM" id="Coils"/>
    </source>
</evidence>
<dbReference type="GO" id="GO:0044781">
    <property type="term" value="P:bacterial-type flagellum organization"/>
    <property type="evidence" value="ECO:0007669"/>
    <property type="project" value="UniProtKB-KW"/>
</dbReference>
<dbReference type="InterPro" id="IPR018006">
    <property type="entry name" value="Flag_FliJ_proteobac"/>
</dbReference>
<dbReference type="Pfam" id="PF02050">
    <property type="entry name" value="FliJ"/>
    <property type="match status" value="1"/>
</dbReference>
<keyword evidence="12" id="KW-0282">Flagellum</keyword>
<evidence type="ECO:0000256" key="6">
    <source>
        <dbReference type="ARBA" id="ARBA00022500"/>
    </source>
</evidence>
<dbReference type="GO" id="GO:0071973">
    <property type="term" value="P:bacterial-type flagellum-dependent cell motility"/>
    <property type="evidence" value="ECO:0007669"/>
    <property type="project" value="InterPro"/>
</dbReference>
<dbReference type="InterPro" id="IPR052570">
    <property type="entry name" value="FliJ"/>
</dbReference>
<keyword evidence="6" id="KW-0145">Chemotaxis</keyword>
<keyword evidence="4" id="KW-0813">Transport</keyword>
<keyword evidence="13" id="KW-1185">Reference proteome</keyword>
<evidence type="ECO:0000256" key="3">
    <source>
        <dbReference type="ARBA" id="ARBA00020392"/>
    </source>
</evidence>
<comment type="subcellular location">
    <subcellularLocation>
        <location evidence="1">Cell membrane</location>
        <topology evidence="1">Peripheral membrane protein</topology>
        <orientation evidence="1">Cytoplasmic side</orientation>
    </subcellularLocation>
</comment>
<keyword evidence="12" id="KW-0969">Cilium</keyword>
<dbReference type="InterPro" id="IPR012823">
    <property type="entry name" value="Flagell_FliJ"/>
</dbReference>
<dbReference type="OrthoDB" id="7063004at2"/>